<comment type="caution">
    <text evidence="9">The sequence shown here is derived from an EMBL/GenBank/DDBJ whole genome shotgun (WGS) entry which is preliminary data.</text>
</comment>
<dbReference type="Proteomes" id="UP000807469">
    <property type="component" value="Unassembled WGS sequence"/>
</dbReference>
<accession>A0A9P5ZB33</accession>
<dbReference type="InterPro" id="IPR039772">
    <property type="entry name" value="Bin3-like"/>
</dbReference>
<keyword evidence="10" id="KW-1185">Reference proteome</keyword>
<evidence type="ECO:0000256" key="6">
    <source>
        <dbReference type="RuleBase" id="RU367087"/>
    </source>
</evidence>
<dbReference type="GO" id="GO:0008171">
    <property type="term" value="F:O-methyltransferase activity"/>
    <property type="evidence" value="ECO:0007669"/>
    <property type="project" value="UniProtKB-UniRule"/>
</dbReference>
<dbReference type="InterPro" id="IPR010675">
    <property type="entry name" value="Bin3_C"/>
</dbReference>
<dbReference type="AlphaFoldDB" id="A0A9P5ZB33"/>
<reference evidence="9" key="1">
    <citation type="submission" date="2020-11" db="EMBL/GenBank/DDBJ databases">
        <authorList>
            <consortium name="DOE Joint Genome Institute"/>
            <person name="Ahrendt S."/>
            <person name="Riley R."/>
            <person name="Andreopoulos W."/>
            <person name="Labutti K."/>
            <person name="Pangilinan J."/>
            <person name="Ruiz-Duenas F.J."/>
            <person name="Barrasa J.M."/>
            <person name="Sanchez-Garcia M."/>
            <person name="Camarero S."/>
            <person name="Miyauchi S."/>
            <person name="Serrano A."/>
            <person name="Linde D."/>
            <person name="Babiker R."/>
            <person name="Drula E."/>
            <person name="Ayuso-Fernandez I."/>
            <person name="Pacheco R."/>
            <person name="Padilla G."/>
            <person name="Ferreira P."/>
            <person name="Barriuso J."/>
            <person name="Kellner H."/>
            <person name="Castanera R."/>
            <person name="Alfaro M."/>
            <person name="Ramirez L."/>
            <person name="Pisabarro A.G."/>
            <person name="Kuo A."/>
            <person name="Tritt A."/>
            <person name="Lipzen A."/>
            <person name="He G."/>
            <person name="Yan M."/>
            <person name="Ng V."/>
            <person name="Cullen D."/>
            <person name="Martin F."/>
            <person name="Rosso M.-N."/>
            <person name="Henrissat B."/>
            <person name="Hibbett D."/>
            <person name="Martinez A.T."/>
            <person name="Grigoriev I.V."/>
        </authorList>
    </citation>
    <scope>NUCLEOTIDE SEQUENCE</scope>
    <source>
        <strain evidence="9">CIRM-BRFM 674</strain>
    </source>
</reference>
<dbReference type="GO" id="GO:0017069">
    <property type="term" value="F:snRNA binding"/>
    <property type="evidence" value="ECO:0007669"/>
    <property type="project" value="TreeGrafter"/>
</dbReference>
<evidence type="ECO:0000313" key="10">
    <source>
        <dbReference type="Proteomes" id="UP000807469"/>
    </source>
</evidence>
<dbReference type="PANTHER" id="PTHR12315:SF0">
    <property type="entry name" value="7SK SNRNA METHYLPHOSPHATE CAPPING ENZYME"/>
    <property type="match status" value="1"/>
</dbReference>
<keyword evidence="4 5" id="KW-0949">S-adenosyl-L-methionine</keyword>
<dbReference type="OrthoDB" id="540004at2759"/>
<protein>
    <recommendedName>
        <fullName evidence="6">RNA methyltransferase</fullName>
        <ecNumber evidence="6">2.1.1.-</ecNumber>
    </recommendedName>
</protein>
<feature type="domain" description="Bin3-type SAM" evidence="8">
    <location>
        <begin position="22"/>
        <end position="254"/>
    </location>
</feature>
<dbReference type="InterPro" id="IPR029063">
    <property type="entry name" value="SAM-dependent_MTases_sf"/>
</dbReference>
<dbReference type="GO" id="GO:0040031">
    <property type="term" value="P:snRNA modification"/>
    <property type="evidence" value="ECO:0007669"/>
    <property type="project" value="TreeGrafter"/>
</dbReference>
<dbReference type="GO" id="GO:0032259">
    <property type="term" value="P:methylation"/>
    <property type="evidence" value="ECO:0007669"/>
    <property type="project" value="UniProtKB-KW"/>
</dbReference>
<evidence type="ECO:0000256" key="3">
    <source>
        <dbReference type="ARBA" id="ARBA00022679"/>
    </source>
</evidence>
<dbReference type="GO" id="GO:0008173">
    <property type="term" value="F:RNA methyltransferase activity"/>
    <property type="evidence" value="ECO:0007669"/>
    <property type="project" value="UniProtKB-UniRule"/>
</dbReference>
<gene>
    <name evidence="9" type="ORF">BDN70DRAFT_800963</name>
</gene>
<evidence type="ECO:0000256" key="2">
    <source>
        <dbReference type="ARBA" id="ARBA00022603"/>
    </source>
</evidence>
<dbReference type="PROSITE" id="PS51515">
    <property type="entry name" value="BIN3_SAM"/>
    <property type="match status" value="1"/>
</dbReference>
<keyword evidence="3 6" id="KW-0808">Transferase</keyword>
<dbReference type="Gene3D" id="3.40.50.150">
    <property type="entry name" value="Vaccinia Virus protein VP39"/>
    <property type="match status" value="1"/>
</dbReference>
<dbReference type="EMBL" id="MU155162">
    <property type="protein sequence ID" value="KAF9482716.1"/>
    <property type="molecule type" value="Genomic_DNA"/>
</dbReference>
<feature type="region of interest" description="Disordered" evidence="7">
    <location>
        <begin position="84"/>
        <end position="114"/>
    </location>
</feature>
<dbReference type="CDD" id="cd02440">
    <property type="entry name" value="AdoMet_MTases"/>
    <property type="match status" value="1"/>
</dbReference>
<feature type="compositionally biased region" description="Basic and acidic residues" evidence="7">
    <location>
        <begin position="91"/>
        <end position="106"/>
    </location>
</feature>
<organism evidence="9 10">
    <name type="scientific">Pholiota conissans</name>
    <dbReference type="NCBI Taxonomy" id="109636"/>
    <lineage>
        <taxon>Eukaryota</taxon>
        <taxon>Fungi</taxon>
        <taxon>Dikarya</taxon>
        <taxon>Basidiomycota</taxon>
        <taxon>Agaricomycotina</taxon>
        <taxon>Agaricomycetes</taxon>
        <taxon>Agaricomycetidae</taxon>
        <taxon>Agaricales</taxon>
        <taxon>Agaricineae</taxon>
        <taxon>Strophariaceae</taxon>
        <taxon>Pholiota</taxon>
    </lineage>
</organism>
<dbReference type="SUPFAM" id="SSF53335">
    <property type="entry name" value="S-adenosyl-L-methionine-dependent methyltransferases"/>
    <property type="match status" value="1"/>
</dbReference>
<dbReference type="EC" id="2.1.1.-" evidence="6"/>
<evidence type="ECO:0000256" key="5">
    <source>
        <dbReference type="PROSITE-ProRule" id="PRU00848"/>
    </source>
</evidence>
<evidence type="ECO:0000313" key="9">
    <source>
        <dbReference type="EMBL" id="KAF9482716.1"/>
    </source>
</evidence>
<dbReference type="PANTHER" id="PTHR12315">
    <property type="entry name" value="BICOID-INTERACTING PROTEIN RELATED"/>
    <property type="match status" value="1"/>
</dbReference>
<evidence type="ECO:0000256" key="1">
    <source>
        <dbReference type="ARBA" id="ARBA00008361"/>
    </source>
</evidence>
<dbReference type="InterPro" id="IPR024160">
    <property type="entry name" value="BIN3_SAM-bd_dom"/>
</dbReference>
<name>A0A9P5ZB33_9AGAR</name>
<dbReference type="Pfam" id="PF06859">
    <property type="entry name" value="Bin3"/>
    <property type="match status" value="1"/>
</dbReference>
<evidence type="ECO:0000256" key="7">
    <source>
        <dbReference type="SAM" id="MobiDB-lite"/>
    </source>
</evidence>
<evidence type="ECO:0000259" key="8">
    <source>
        <dbReference type="PROSITE" id="PS51515"/>
    </source>
</evidence>
<proteinExistence type="inferred from homology"/>
<evidence type="ECO:0000256" key="4">
    <source>
        <dbReference type="ARBA" id="ARBA00022691"/>
    </source>
</evidence>
<keyword evidence="2 6" id="KW-0489">Methyltransferase</keyword>
<comment type="similarity">
    <text evidence="1 6">Belongs to the methyltransferase superfamily.</text>
</comment>
<sequence>MSNVPTHGNYHGYYNKRPILFDDRLAVLPANLFQGARVLDVGCNEGRVTCEIAQSRGAHLVVGVDIDDSLIQAAWRRRISVWSTQAPTHPARSEESTTNKRRREESQTPPNRHYFPASCEHELGPLPIPPSSNRGKTNFPHNVSFRTADWVQTEIPEDAEGYDVVIGFSVSKWIHLNEGDEGLKQFFKRVFGVLKPGGSFILEPQPWESYAKAKRMSQVHNAKNLVLRPADFESILSDIGFRPAQHFGFIGEGG</sequence>